<protein>
    <submittedName>
        <fullName evidence="1">Uncharacterized protein</fullName>
    </submittedName>
</protein>
<dbReference type="EMBL" id="VEPZ02001098">
    <property type="protein sequence ID" value="KAE8694959.1"/>
    <property type="molecule type" value="Genomic_DNA"/>
</dbReference>
<dbReference type="Proteomes" id="UP000436088">
    <property type="component" value="Unassembled WGS sequence"/>
</dbReference>
<evidence type="ECO:0000313" key="1">
    <source>
        <dbReference type="EMBL" id="KAE8694959.1"/>
    </source>
</evidence>
<sequence length="185" mass="20781">MNHSMQQLIKLLTWVSLILSCVSLVTYRVRINGCLTDTFWVELGLQQGDPLSLFLFHLCSQGLSSLLAAEQRDVQLRGLRTCPLGPRITHLLHADDSHLFFRHSNAKFCCVREVLRLYATASGQVANPGRYLGTPLLIGRNKLAAFGFLHDRVLSRVQGWSKQLLFFDGKDVLSKLSAKPYPLTS</sequence>
<evidence type="ECO:0000313" key="2">
    <source>
        <dbReference type="Proteomes" id="UP000436088"/>
    </source>
</evidence>
<proteinExistence type="predicted"/>
<dbReference type="AlphaFoldDB" id="A0A6A2ZUK1"/>
<gene>
    <name evidence="1" type="ORF">F3Y22_tig00110761pilonHSYRG00050</name>
</gene>
<comment type="caution">
    <text evidence="1">The sequence shown here is derived from an EMBL/GenBank/DDBJ whole genome shotgun (WGS) entry which is preliminary data.</text>
</comment>
<keyword evidence="2" id="KW-1185">Reference proteome</keyword>
<reference evidence="1" key="1">
    <citation type="submission" date="2019-09" db="EMBL/GenBank/DDBJ databases">
        <title>Draft genome information of white flower Hibiscus syriacus.</title>
        <authorList>
            <person name="Kim Y.-M."/>
        </authorList>
    </citation>
    <scope>NUCLEOTIDE SEQUENCE [LARGE SCALE GENOMIC DNA]</scope>
    <source>
        <strain evidence="1">YM2019G1</strain>
    </source>
</reference>
<organism evidence="1 2">
    <name type="scientific">Hibiscus syriacus</name>
    <name type="common">Rose of Sharon</name>
    <dbReference type="NCBI Taxonomy" id="106335"/>
    <lineage>
        <taxon>Eukaryota</taxon>
        <taxon>Viridiplantae</taxon>
        <taxon>Streptophyta</taxon>
        <taxon>Embryophyta</taxon>
        <taxon>Tracheophyta</taxon>
        <taxon>Spermatophyta</taxon>
        <taxon>Magnoliopsida</taxon>
        <taxon>eudicotyledons</taxon>
        <taxon>Gunneridae</taxon>
        <taxon>Pentapetalae</taxon>
        <taxon>rosids</taxon>
        <taxon>malvids</taxon>
        <taxon>Malvales</taxon>
        <taxon>Malvaceae</taxon>
        <taxon>Malvoideae</taxon>
        <taxon>Hibiscus</taxon>
    </lineage>
</organism>
<name>A0A6A2ZUK1_HIBSY</name>
<accession>A0A6A2ZUK1</accession>